<proteinExistence type="predicted"/>
<reference evidence="1 2" key="1">
    <citation type="submission" date="2019-05" db="EMBL/GenBank/DDBJ databases">
        <title>Another draft genome of Portunus trituberculatus and its Hox gene families provides insights of decapod evolution.</title>
        <authorList>
            <person name="Jeong J.-H."/>
            <person name="Song I."/>
            <person name="Kim S."/>
            <person name="Choi T."/>
            <person name="Kim D."/>
            <person name="Ryu S."/>
            <person name="Kim W."/>
        </authorList>
    </citation>
    <scope>NUCLEOTIDE SEQUENCE [LARGE SCALE GENOMIC DNA]</scope>
    <source>
        <tissue evidence="1">Muscle</tissue>
    </source>
</reference>
<keyword evidence="2" id="KW-1185">Reference proteome</keyword>
<name>A0A5B7KHS4_PORTR</name>
<dbReference type="Proteomes" id="UP000324222">
    <property type="component" value="Unassembled WGS sequence"/>
</dbReference>
<evidence type="ECO:0000313" key="2">
    <source>
        <dbReference type="Proteomes" id="UP000324222"/>
    </source>
</evidence>
<sequence length="79" mass="8806">MSSSVSTSLRLFHYSRTLLVKQMMESIVTPAARPALPRYPPAPRTPAPENLIGGLIRSREGVFCALRRKKAAEKNTIIR</sequence>
<gene>
    <name evidence="1" type="ORF">E2C01_100357</name>
</gene>
<evidence type="ECO:0000313" key="1">
    <source>
        <dbReference type="EMBL" id="MPD04659.1"/>
    </source>
</evidence>
<dbReference type="AlphaFoldDB" id="A0A5B7KHS4"/>
<dbReference type="EMBL" id="VSRR010142128">
    <property type="protein sequence ID" value="MPD04659.1"/>
    <property type="molecule type" value="Genomic_DNA"/>
</dbReference>
<accession>A0A5B7KHS4</accession>
<protein>
    <submittedName>
        <fullName evidence="1">Uncharacterized protein</fullName>
    </submittedName>
</protein>
<comment type="caution">
    <text evidence="1">The sequence shown here is derived from an EMBL/GenBank/DDBJ whole genome shotgun (WGS) entry which is preliminary data.</text>
</comment>
<organism evidence="1 2">
    <name type="scientific">Portunus trituberculatus</name>
    <name type="common">Swimming crab</name>
    <name type="synonym">Neptunus trituberculatus</name>
    <dbReference type="NCBI Taxonomy" id="210409"/>
    <lineage>
        <taxon>Eukaryota</taxon>
        <taxon>Metazoa</taxon>
        <taxon>Ecdysozoa</taxon>
        <taxon>Arthropoda</taxon>
        <taxon>Crustacea</taxon>
        <taxon>Multicrustacea</taxon>
        <taxon>Malacostraca</taxon>
        <taxon>Eumalacostraca</taxon>
        <taxon>Eucarida</taxon>
        <taxon>Decapoda</taxon>
        <taxon>Pleocyemata</taxon>
        <taxon>Brachyura</taxon>
        <taxon>Eubrachyura</taxon>
        <taxon>Portunoidea</taxon>
        <taxon>Portunidae</taxon>
        <taxon>Portuninae</taxon>
        <taxon>Portunus</taxon>
    </lineage>
</organism>